<dbReference type="GO" id="GO:0005525">
    <property type="term" value="F:GTP binding"/>
    <property type="evidence" value="ECO:0007669"/>
    <property type="project" value="UniProtKB-KW"/>
</dbReference>
<feature type="transmembrane region" description="Helical" evidence="15">
    <location>
        <begin position="252"/>
        <end position="273"/>
    </location>
</feature>
<dbReference type="InterPro" id="IPR006073">
    <property type="entry name" value="GTP-bd"/>
</dbReference>
<dbReference type="Pfam" id="PF02421">
    <property type="entry name" value="FeoB_N"/>
    <property type="match status" value="1"/>
</dbReference>
<dbReference type="GO" id="GO:0015093">
    <property type="term" value="F:ferrous iron transmembrane transporter activity"/>
    <property type="evidence" value="ECO:0007669"/>
    <property type="project" value="InterPro"/>
</dbReference>
<feature type="transmembrane region" description="Helical" evidence="15">
    <location>
        <begin position="359"/>
        <end position="387"/>
    </location>
</feature>
<keyword evidence="12" id="KW-0342">GTP-binding</keyword>
<keyword evidence="13 15" id="KW-0472">Membrane</keyword>
<dbReference type="Pfam" id="PF07670">
    <property type="entry name" value="Gate"/>
    <property type="match status" value="2"/>
</dbReference>
<keyword evidence="7 15" id="KW-0812">Transmembrane</keyword>
<feature type="transmembrane region" description="Helical" evidence="15">
    <location>
        <begin position="280"/>
        <end position="305"/>
    </location>
</feature>
<keyword evidence="9 15" id="KW-1133">Transmembrane helix</keyword>
<keyword evidence="4" id="KW-1003">Cell membrane</keyword>
<name>A0A840YWR3_9SPHN</name>
<dbReference type="FunFam" id="3.40.50.300:FF:000426">
    <property type="entry name" value="Ferrous iron transport protein B"/>
    <property type="match status" value="1"/>
</dbReference>
<dbReference type="GO" id="GO:0005886">
    <property type="term" value="C:plasma membrane"/>
    <property type="evidence" value="ECO:0007669"/>
    <property type="project" value="UniProtKB-SubCell"/>
</dbReference>
<dbReference type="InterPro" id="IPR027417">
    <property type="entry name" value="P-loop_NTPase"/>
</dbReference>
<dbReference type="InterPro" id="IPR011642">
    <property type="entry name" value="Gate_dom"/>
</dbReference>
<evidence type="ECO:0000256" key="8">
    <source>
        <dbReference type="ARBA" id="ARBA00022741"/>
    </source>
</evidence>
<proteinExistence type="predicted"/>
<evidence type="ECO:0000256" key="13">
    <source>
        <dbReference type="ARBA" id="ARBA00023136"/>
    </source>
</evidence>
<feature type="transmembrane region" description="Helical" evidence="15">
    <location>
        <begin position="595"/>
        <end position="616"/>
    </location>
</feature>
<evidence type="ECO:0000313" key="17">
    <source>
        <dbReference type="EMBL" id="MBB5718098.1"/>
    </source>
</evidence>
<comment type="subcellular location">
    <subcellularLocation>
        <location evidence="1">Cell inner membrane</location>
        <topology evidence="1">Multi-pass membrane protein</topology>
    </subcellularLocation>
</comment>
<evidence type="ECO:0000256" key="6">
    <source>
        <dbReference type="ARBA" id="ARBA00022519"/>
    </source>
</evidence>
<dbReference type="InterPro" id="IPR050860">
    <property type="entry name" value="FeoB_GTPase"/>
</dbReference>
<evidence type="ECO:0000256" key="15">
    <source>
        <dbReference type="SAM" id="Phobius"/>
    </source>
</evidence>
<evidence type="ECO:0000256" key="3">
    <source>
        <dbReference type="ARBA" id="ARBA00022448"/>
    </source>
</evidence>
<feature type="domain" description="FeoB-type G" evidence="16">
    <location>
        <begin position="4"/>
        <end position="172"/>
    </location>
</feature>
<dbReference type="Proteomes" id="UP000554342">
    <property type="component" value="Unassembled WGS sequence"/>
</dbReference>
<dbReference type="EMBL" id="JACIJI010000001">
    <property type="protein sequence ID" value="MBB5718098.1"/>
    <property type="molecule type" value="Genomic_DNA"/>
</dbReference>
<feature type="transmembrane region" description="Helical" evidence="15">
    <location>
        <begin position="221"/>
        <end position="246"/>
    </location>
</feature>
<evidence type="ECO:0000313" key="18">
    <source>
        <dbReference type="Proteomes" id="UP000554342"/>
    </source>
</evidence>
<evidence type="ECO:0000256" key="12">
    <source>
        <dbReference type="ARBA" id="ARBA00023134"/>
    </source>
</evidence>
<feature type="transmembrane region" description="Helical" evidence="15">
    <location>
        <begin position="399"/>
        <end position="419"/>
    </location>
</feature>
<dbReference type="InterPro" id="IPR011640">
    <property type="entry name" value="Fe2_transport_prot_B_C"/>
</dbReference>
<organism evidence="17 18">
    <name type="scientific">Stakelama sediminis</name>
    <dbReference type="NCBI Taxonomy" id="463200"/>
    <lineage>
        <taxon>Bacteria</taxon>
        <taxon>Pseudomonadati</taxon>
        <taxon>Pseudomonadota</taxon>
        <taxon>Alphaproteobacteria</taxon>
        <taxon>Sphingomonadales</taxon>
        <taxon>Sphingomonadaceae</taxon>
        <taxon>Stakelama</taxon>
    </lineage>
</organism>
<dbReference type="Pfam" id="PF07664">
    <property type="entry name" value="FeoB_C"/>
    <property type="match status" value="1"/>
</dbReference>
<keyword evidence="6" id="KW-0997">Cell inner membrane</keyword>
<reference evidence="17 18" key="1">
    <citation type="submission" date="2020-08" db="EMBL/GenBank/DDBJ databases">
        <title>Genomic Encyclopedia of Type Strains, Phase IV (KMG-IV): sequencing the most valuable type-strain genomes for metagenomic binning, comparative biology and taxonomic classification.</title>
        <authorList>
            <person name="Goeker M."/>
        </authorList>
    </citation>
    <scope>NUCLEOTIDE SEQUENCE [LARGE SCALE GENOMIC DNA]</scope>
    <source>
        <strain evidence="17 18">DSM 27203</strain>
    </source>
</reference>
<keyword evidence="8" id="KW-0547">Nucleotide-binding</keyword>
<keyword evidence="3" id="KW-0813">Transport</keyword>
<comment type="caution">
    <text evidence="17">The sequence shown here is derived from an EMBL/GenBank/DDBJ whole genome shotgun (WGS) entry which is preliminary data.</text>
</comment>
<dbReference type="PRINTS" id="PR00326">
    <property type="entry name" value="GTP1OBG"/>
</dbReference>
<dbReference type="PANTHER" id="PTHR43185:SF1">
    <property type="entry name" value="FE(2+) TRANSPORTER FEOB"/>
    <property type="match status" value="1"/>
</dbReference>
<keyword evidence="5" id="KW-0410">Iron transport</keyword>
<feature type="transmembrane region" description="Helical" evidence="15">
    <location>
        <begin position="325"/>
        <end position="347"/>
    </location>
</feature>
<dbReference type="PANTHER" id="PTHR43185">
    <property type="entry name" value="FERROUS IRON TRANSPORT PROTEIN B"/>
    <property type="match status" value="1"/>
</dbReference>
<accession>A0A840YWR3</accession>
<dbReference type="RefSeq" id="WP_184001782.1">
    <property type="nucleotide sequence ID" value="NZ_BAABIF010000004.1"/>
</dbReference>
<dbReference type="CDD" id="cd01879">
    <property type="entry name" value="FeoB"/>
    <property type="match status" value="1"/>
</dbReference>
<dbReference type="InterPro" id="IPR030389">
    <property type="entry name" value="G_FEOB_dom"/>
</dbReference>
<gene>
    <name evidence="17" type="ORF">FHR23_001005</name>
</gene>
<evidence type="ECO:0000256" key="11">
    <source>
        <dbReference type="ARBA" id="ARBA00023065"/>
    </source>
</evidence>
<evidence type="ECO:0000256" key="4">
    <source>
        <dbReference type="ARBA" id="ARBA00022475"/>
    </source>
</evidence>
<feature type="transmembrane region" description="Helical" evidence="15">
    <location>
        <begin position="457"/>
        <end position="476"/>
    </location>
</feature>
<evidence type="ECO:0000256" key="1">
    <source>
        <dbReference type="ARBA" id="ARBA00004429"/>
    </source>
</evidence>
<feature type="transmembrane region" description="Helical" evidence="15">
    <location>
        <begin position="564"/>
        <end position="583"/>
    </location>
</feature>
<evidence type="ECO:0000256" key="7">
    <source>
        <dbReference type="ARBA" id="ARBA00022692"/>
    </source>
</evidence>
<protein>
    <recommendedName>
        <fullName evidence="2">Fe(2+) transporter FeoB</fullName>
    </recommendedName>
    <alternativeName>
        <fullName evidence="14">Ferrous iron transport protein B</fullName>
    </alternativeName>
</protein>
<evidence type="ECO:0000259" key="16">
    <source>
        <dbReference type="PROSITE" id="PS51711"/>
    </source>
</evidence>
<evidence type="ECO:0000256" key="14">
    <source>
        <dbReference type="ARBA" id="ARBA00031200"/>
    </source>
</evidence>
<keyword evidence="10" id="KW-0408">Iron</keyword>
<evidence type="ECO:0000256" key="10">
    <source>
        <dbReference type="ARBA" id="ARBA00023004"/>
    </source>
</evidence>
<keyword evidence="18" id="KW-1185">Reference proteome</keyword>
<evidence type="ECO:0000256" key="2">
    <source>
        <dbReference type="ARBA" id="ARBA00022371"/>
    </source>
</evidence>
<dbReference type="SUPFAM" id="SSF52540">
    <property type="entry name" value="P-loop containing nucleoside triphosphate hydrolases"/>
    <property type="match status" value="1"/>
</dbReference>
<evidence type="ECO:0000256" key="9">
    <source>
        <dbReference type="ARBA" id="ARBA00022989"/>
    </source>
</evidence>
<dbReference type="PROSITE" id="PS51711">
    <property type="entry name" value="G_FEOB"/>
    <property type="match status" value="1"/>
</dbReference>
<dbReference type="AlphaFoldDB" id="A0A840YWR3"/>
<evidence type="ECO:0000256" key="5">
    <source>
        <dbReference type="ARBA" id="ARBA00022496"/>
    </source>
</evidence>
<dbReference type="Gene3D" id="3.40.50.300">
    <property type="entry name" value="P-loop containing nucleotide triphosphate hydrolases"/>
    <property type="match status" value="1"/>
</dbReference>
<keyword evidence="11" id="KW-0406">Ion transport</keyword>
<sequence>MNPAPLVALVGNPNAGKSALFNALTGARQKVGNYPGVTVERHSGRMALPDGRPVELVDLPGAYSLDPSSPDEQVTRDVVTGTQTGERLPDAIVVVVDAANLDNHLRFTLQLVALGLPVVVALNMIDLAERDGLTLDPNVLAQELGVPVLPTVAVRRRGLDALKEALATVLQQGPAHPIRPSDHPVAEDIVTLQRRARALSEKATVSETAVRRWTHRLDAVALHPVFGTLLLLAILFVMFQAVFAWSQAPIDWIQGGMDALGGAVSAALPPGFIRSLLVDGLIAGVGAVVVFLPQILILFAFILTLEASGYMVRAAFLMDRLMASVGLSGRAFIPLLSSFACAVPGIMATRTIDDEKDRLTTILIAPLMTCSARLPVYSIMIGAFIPARDVLPGVGLQGLVLFSLYVAGIIGAFFAALILRKTVTKGASSGFLMEMPKYQWPHPKDLLLGLWQRALIFLKRAGTIIASTTIVLWLLLSFPKPPIGSTVSPVDYSIAGRIGHGIEKVVAPIGFNRDISLALLPAMSAREVAVAAIGTVYAIDNPDQPAGERNLIQNLRTHWTLPTALAFLMWFVFAPQCISTIAITRRETNGWKWPAFMVGYLFALAYIAAGATYWIAVAIGL</sequence>